<dbReference type="AlphaFoldDB" id="A0A8H4BJI3"/>
<evidence type="ECO:0000256" key="5">
    <source>
        <dbReference type="ARBA" id="ARBA00022679"/>
    </source>
</evidence>
<keyword evidence="4 11" id="KW-0328">Glycosyltransferase</keyword>
<gene>
    <name evidence="13" type="ORF">FB192DRAFT_1326947</name>
</gene>
<dbReference type="GO" id="GO:0005789">
    <property type="term" value="C:endoplasmic reticulum membrane"/>
    <property type="evidence" value="ECO:0007669"/>
    <property type="project" value="UniProtKB-SubCell"/>
</dbReference>
<comment type="pathway">
    <text evidence="2">Glycolipid biosynthesis; glycosylphosphatidylinositol-anchor biosynthesis.</text>
</comment>
<feature type="transmembrane region" description="Helical" evidence="11">
    <location>
        <begin position="213"/>
        <end position="234"/>
    </location>
</feature>
<evidence type="ECO:0000256" key="10">
    <source>
        <dbReference type="ARBA" id="ARBA00038466"/>
    </source>
</evidence>
<dbReference type="EC" id="2.4.1.-" evidence="11"/>
<feature type="chain" id="PRO_5034825782" description="Mannosyltransferase" evidence="12">
    <location>
        <begin position="22"/>
        <end position="611"/>
    </location>
</feature>
<feature type="transmembrane region" description="Helical" evidence="11">
    <location>
        <begin position="357"/>
        <end position="375"/>
    </location>
</feature>
<feature type="transmembrane region" description="Helical" evidence="11">
    <location>
        <begin position="405"/>
        <end position="423"/>
    </location>
</feature>
<evidence type="ECO:0000256" key="7">
    <source>
        <dbReference type="ARBA" id="ARBA00022824"/>
    </source>
</evidence>
<feature type="transmembrane region" description="Helical" evidence="11">
    <location>
        <begin position="305"/>
        <end position="324"/>
    </location>
</feature>
<evidence type="ECO:0000256" key="3">
    <source>
        <dbReference type="ARBA" id="ARBA00022502"/>
    </source>
</evidence>
<evidence type="ECO:0000256" key="9">
    <source>
        <dbReference type="ARBA" id="ARBA00023136"/>
    </source>
</evidence>
<comment type="caution">
    <text evidence="13">The sequence shown here is derived from an EMBL/GenBank/DDBJ whole genome shotgun (WGS) entry which is preliminary data.</text>
</comment>
<keyword evidence="8 11" id="KW-1133">Transmembrane helix</keyword>
<evidence type="ECO:0000256" key="6">
    <source>
        <dbReference type="ARBA" id="ARBA00022692"/>
    </source>
</evidence>
<dbReference type="GO" id="GO:0006506">
    <property type="term" value="P:GPI anchor biosynthetic process"/>
    <property type="evidence" value="ECO:0007669"/>
    <property type="project" value="UniProtKB-KW"/>
</dbReference>
<organism evidence="13 14">
    <name type="scientific">Mucor circinelloides f. lusitanicus</name>
    <name type="common">Mucor racemosus var. lusitanicus</name>
    <dbReference type="NCBI Taxonomy" id="29924"/>
    <lineage>
        <taxon>Eukaryota</taxon>
        <taxon>Fungi</taxon>
        <taxon>Fungi incertae sedis</taxon>
        <taxon>Mucoromycota</taxon>
        <taxon>Mucoromycotina</taxon>
        <taxon>Mucoromycetes</taxon>
        <taxon>Mucorales</taxon>
        <taxon>Mucorineae</taxon>
        <taxon>Mucoraceae</taxon>
        <taxon>Mucor</taxon>
    </lineage>
</organism>
<keyword evidence="12" id="KW-0732">Signal</keyword>
<evidence type="ECO:0000256" key="1">
    <source>
        <dbReference type="ARBA" id="ARBA00004477"/>
    </source>
</evidence>
<feature type="transmembrane region" description="Helical" evidence="11">
    <location>
        <begin position="90"/>
        <end position="112"/>
    </location>
</feature>
<comment type="subcellular location">
    <subcellularLocation>
        <location evidence="1 11">Endoplasmic reticulum membrane</location>
        <topology evidence="1 11">Multi-pass membrane protein</topology>
    </subcellularLocation>
</comment>
<keyword evidence="7 11" id="KW-0256">Endoplasmic reticulum</keyword>
<keyword evidence="6 11" id="KW-0812">Transmembrane</keyword>
<evidence type="ECO:0000256" key="4">
    <source>
        <dbReference type="ARBA" id="ARBA00022676"/>
    </source>
</evidence>
<feature type="transmembrane region" description="Helical" evidence="11">
    <location>
        <begin position="170"/>
        <end position="193"/>
    </location>
</feature>
<evidence type="ECO:0000256" key="12">
    <source>
        <dbReference type="SAM" id="SignalP"/>
    </source>
</evidence>
<evidence type="ECO:0000313" key="14">
    <source>
        <dbReference type="Proteomes" id="UP000469890"/>
    </source>
</evidence>
<dbReference type="PANTHER" id="PTHR22760">
    <property type="entry name" value="GLYCOSYLTRANSFERASE"/>
    <property type="match status" value="1"/>
</dbReference>
<dbReference type="InterPro" id="IPR005599">
    <property type="entry name" value="GPI_mannosylTrfase"/>
</dbReference>
<sequence>MINKVALLSIFLLLWLRWLTATLPGYIHPDEFFQNPEITSAKIFNIHTLTPWEYQPQHASRSIISPFLTTGLPFYILKAWLPNDTLPSSVTMFMTERLGAFIWSLVIDLCVYRICKRIGTKPKIPMLLIATSQVTLAYNTRPFSNSFESVLLCLCLYTYVSYAHKANARLAFFLGALFSIGVFTRITFPLYAFPIGIAFLYQAYKQSYSLNQFTSFVFPLILGIISFAVFAIAADSVYYGTLSFTVDGQPFRDVGHVVSTLFDPTTLATVRADGDIVITPLNNLLYNMNVENLAQHGLHPRYTHFAVNLPLLFGPLAVFGFLYIPNVITQVQNDNHTHLLYGKFTAHFNRLSVAKQAHLVLISVVFSGLIGLSTIPHQEARFLTPLLVPLVLIYTWKQVKLPASFWVIWLLFNVITTYIFAVVHQGGIVPTMGFLQRQTTGIHDCRVLENGDLTCTVAPNRATDTNGFNVTTNLVFYKTYMPPRHLLVDSKDNQHARINILDVSSRLDEAVAALEKGSGVVLRRHQSGKAEIDFAKTSTPNSFERTIFISPSFIPLPKVENHRYLMMASYNPHVGFDDMDKMMERASEMNSPESQMSLNVFLLLSEQDDTK</sequence>
<keyword evidence="9 11" id="KW-0472">Membrane</keyword>
<keyword evidence="5" id="KW-0808">Transferase</keyword>
<feature type="signal peptide" evidence="12">
    <location>
        <begin position="1"/>
        <end position="21"/>
    </location>
</feature>
<evidence type="ECO:0000256" key="11">
    <source>
        <dbReference type="RuleBase" id="RU363075"/>
    </source>
</evidence>
<dbReference type="GO" id="GO:0000026">
    <property type="term" value="F:alpha-1,2-mannosyltransferase activity"/>
    <property type="evidence" value="ECO:0007669"/>
    <property type="project" value="TreeGrafter"/>
</dbReference>
<protein>
    <recommendedName>
        <fullName evidence="11">Mannosyltransferase</fullName>
        <ecNumber evidence="11">2.4.1.-</ecNumber>
    </recommendedName>
</protein>
<dbReference type="EMBL" id="JAAECE010000004">
    <property type="protein sequence ID" value="KAF1802693.1"/>
    <property type="molecule type" value="Genomic_DNA"/>
</dbReference>
<dbReference type="Pfam" id="PF03901">
    <property type="entry name" value="Glyco_transf_22"/>
    <property type="match status" value="1"/>
</dbReference>
<proteinExistence type="inferred from homology"/>
<dbReference type="PANTHER" id="PTHR22760:SF3">
    <property type="entry name" value="GPI MANNOSYLTRANSFERASE 4"/>
    <property type="match status" value="1"/>
</dbReference>
<keyword evidence="3" id="KW-0337">GPI-anchor biosynthesis</keyword>
<evidence type="ECO:0000313" key="13">
    <source>
        <dbReference type="EMBL" id="KAF1802693.1"/>
    </source>
</evidence>
<comment type="similarity">
    <text evidence="10">Belongs to the glycosyltransferase 22 family. PIGZ subfamily.</text>
</comment>
<evidence type="ECO:0000256" key="2">
    <source>
        <dbReference type="ARBA" id="ARBA00004687"/>
    </source>
</evidence>
<accession>A0A8H4BJI3</accession>
<name>A0A8H4BJI3_MUCCL</name>
<dbReference type="Proteomes" id="UP000469890">
    <property type="component" value="Unassembled WGS sequence"/>
</dbReference>
<evidence type="ECO:0000256" key="8">
    <source>
        <dbReference type="ARBA" id="ARBA00022989"/>
    </source>
</evidence>
<reference evidence="13 14" key="1">
    <citation type="submission" date="2019-09" db="EMBL/GenBank/DDBJ databases">
        <authorList>
            <consortium name="DOE Joint Genome Institute"/>
            <person name="Mondo S.J."/>
            <person name="Navarro-Mendoza M.I."/>
            <person name="Perez-Arques C."/>
            <person name="Panchal S."/>
            <person name="Nicolas F.E."/>
            <person name="Ganguly P."/>
            <person name="Pangilinan J."/>
            <person name="Grigoriev I."/>
            <person name="Heitman J."/>
            <person name="Sanya K."/>
            <person name="Garre V."/>
        </authorList>
    </citation>
    <scope>NUCLEOTIDE SEQUENCE [LARGE SCALE GENOMIC DNA]</scope>
    <source>
        <strain evidence="13 14">MU402</strain>
    </source>
</reference>